<feature type="chain" id="PRO_5015161819" evidence="1">
    <location>
        <begin position="17"/>
        <end position="38"/>
    </location>
</feature>
<evidence type="ECO:0000256" key="1">
    <source>
        <dbReference type="SAM" id="SignalP"/>
    </source>
</evidence>
<dbReference type="AlphaFoldDB" id="A0A2P2Q1J8"/>
<accession>A0A2P2Q1J8</accession>
<dbReference type="EMBL" id="GGEC01080363">
    <property type="protein sequence ID" value="MBX60847.1"/>
    <property type="molecule type" value="Transcribed_RNA"/>
</dbReference>
<name>A0A2P2Q1J8_RHIMU</name>
<proteinExistence type="predicted"/>
<sequence length="38" mass="4655">MFFFFKLFLTTHISISHIAIELPHQFKKQVHRILSVWL</sequence>
<reference evidence="2" key="1">
    <citation type="submission" date="2018-02" db="EMBL/GenBank/DDBJ databases">
        <title>Rhizophora mucronata_Transcriptome.</title>
        <authorList>
            <person name="Meera S.P."/>
            <person name="Sreeshan A."/>
            <person name="Augustine A."/>
        </authorList>
    </citation>
    <scope>NUCLEOTIDE SEQUENCE</scope>
    <source>
        <tissue evidence="2">Leaf</tissue>
    </source>
</reference>
<protein>
    <submittedName>
        <fullName evidence="2">Uncharacterized protein</fullName>
    </submittedName>
</protein>
<evidence type="ECO:0000313" key="2">
    <source>
        <dbReference type="EMBL" id="MBX60847.1"/>
    </source>
</evidence>
<keyword evidence="1" id="KW-0732">Signal</keyword>
<organism evidence="2">
    <name type="scientific">Rhizophora mucronata</name>
    <name type="common">Asiatic mangrove</name>
    <dbReference type="NCBI Taxonomy" id="61149"/>
    <lineage>
        <taxon>Eukaryota</taxon>
        <taxon>Viridiplantae</taxon>
        <taxon>Streptophyta</taxon>
        <taxon>Embryophyta</taxon>
        <taxon>Tracheophyta</taxon>
        <taxon>Spermatophyta</taxon>
        <taxon>Magnoliopsida</taxon>
        <taxon>eudicotyledons</taxon>
        <taxon>Gunneridae</taxon>
        <taxon>Pentapetalae</taxon>
        <taxon>rosids</taxon>
        <taxon>fabids</taxon>
        <taxon>Malpighiales</taxon>
        <taxon>Rhizophoraceae</taxon>
        <taxon>Rhizophora</taxon>
    </lineage>
</organism>
<feature type="signal peptide" evidence="1">
    <location>
        <begin position="1"/>
        <end position="16"/>
    </location>
</feature>